<protein>
    <submittedName>
        <fullName evidence="3">Uncharacterized protein</fullName>
    </submittedName>
</protein>
<proteinExistence type="predicted"/>
<accession>A0AAW0R3K3</accession>
<evidence type="ECO:0000313" key="4">
    <source>
        <dbReference type="Proteomes" id="UP001392437"/>
    </source>
</evidence>
<feature type="transmembrane region" description="Helical" evidence="1">
    <location>
        <begin position="179"/>
        <end position="207"/>
    </location>
</feature>
<evidence type="ECO:0000313" key="3">
    <source>
        <dbReference type="EMBL" id="KAK8123544.1"/>
    </source>
</evidence>
<name>A0AAW0R3K3_9PEZI</name>
<reference evidence="3 4" key="1">
    <citation type="submission" date="2023-01" db="EMBL/GenBank/DDBJ databases">
        <title>Analysis of 21 Apiospora genomes using comparative genomics revels a genus with tremendous synthesis potential of carbohydrate active enzymes and secondary metabolites.</title>
        <authorList>
            <person name="Sorensen T."/>
        </authorList>
    </citation>
    <scope>NUCLEOTIDE SEQUENCE [LARGE SCALE GENOMIC DNA]</scope>
    <source>
        <strain evidence="3 4">CBS 117206</strain>
    </source>
</reference>
<keyword evidence="4" id="KW-1185">Reference proteome</keyword>
<keyword evidence="2" id="KW-0732">Signal</keyword>
<gene>
    <name evidence="3" type="ORF">PG999_003462</name>
</gene>
<dbReference type="EMBL" id="JAQQWP010000003">
    <property type="protein sequence ID" value="KAK8123544.1"/>
    <property type="molecule type" value="Genomic_DNA"/>
</dbReference>
<keyword evidence="1" id="KW-0812">Transmembrane</keyword>
<feature type="chain" id="PRO_5043609353" evidence="2">
    <location>
        <begin position="19"/>
        <end position="214"/>
    </location>
</feature>
<organism evidence="3 4">
    <name type="scientific">Apiospora kogelbergensis</name>
    <dbReference type="NCBI Taxonomy" id="1337665"/>
    <lineage>
        <taxon>Eukaryota</taxon>
        <taxon>Fungi</taxon>
        <taxon>Dikarya</taxon>
        <taxon>Ascomycota</taxon>
        <taxon>Pezizomycotina</taxon>
        <taxon>Sordariomycetes</taxon>
        <taxon>Xylariomycetidae</taxon>
        <taxon>Amphisphaeriales</taxon>
        <taxon>Apiosporaceae</taxon>
        <taxon>Apiospora</taxon>
    </lineage>
</organism>
<feature type="signal peptide" evidence="2">
    <location>
        <begin position="1"/>
        <end position="18"/>
    </location>
</feature>
<evidence type="ECO:0000256" key="2">
    <source>
        <dbReference type="SAM" id="SignalP"/>
    </source>
</evidence>
<evidence type="ECO:0000256" key="1">
    <source>
        <dbReference type="SAM" id="Phobius"/>
    </source>
</evidence>
<sequence length="214" mass="22533">MLVVIIGIFLMILMFCCSFMTWDGDTEGCGCCSVRREDNSSSVGFDSRVPNTKIPGRALMTALTPVNSGAFHVTSYSSSLQLSGIEMDYLSAQDGVPSGFVTSVGSSLSLSPSPSTSSSAQVTCASRTMSTSRARFEVENQAAVFPTAAVPSTQPPQAGNIVPLPQQQQQQEGSVSESIVIGVIFAILAVCLIVASCCWVACLKGVIPFQLQSR</sequence>
<dbReference type="Proteomes" id="UP001392437">
    <property type="component" value="Unassembled WGS sequence"/>
</dbReference>
<keyword evidence="1" id="KW-0472">Membrane</keyword>
<dbReference type="AlphaFoldDB" id="A0AAW0R3K3"/>
<keyword evidence="1" id="KW-1133">Transmembrane helix</keyword>
<comment type="caution">
    <text evidence="3">The sequence shown here is derived from an EMBL/GenBank/DDBJ whole genome shotgun (WGS) entry which is preliminary data.</text>
</comment>